<dbReference type="CDD" id="cd13560">
    <property type="entry name" value="PBP2_taurine"/>
    <property type="match status" value="1"/>
</dbReference>
<evidence type="ECO:0000259" key="5">
    <source>
        <dbReference type="SMART" id="SM00062"/>
    </source>
</evidence>
<dbReference type="PANTHER" id="PTHR30024:SF47">
    <property type="entry name" value="TAURINE-BINDING PERIPLASMIC PROTEIN"/>
    <property type="match status" value="1"/>
</dbReference>
<dbReference type="InterPro" id="IPR006311">
    <property type="entry name" value="TAT_signal"/>
</dbReference>
<dbReference type="SMART" id="SM00062">
    <property type="entry name" value="PBPb"/>
    <property type="match status" value="1"/>
</dbReference>
<protein>
    <submittedName>
        <fullName evidence="6">ABC transporter substrate-binding protein</fullName>
    </submittedName>
</protein>
<dbReference type="Gene3D" id="3.40.190.10">
    <property type="entry name" value="Periplasmic binding protein-like II"/>
    <property type="match status" value="2"/>
</dbReference>
<keyword evidence="3 4" id="KW-0732">Signal</keyword>
<evidence type="ECO:0000256" key="4">
    <source>
        <dbReference type="SAM" id="SignalP"/>
    </source>
</evidence>
<dbReference type="Proteomes" id="UP001482513">
    <property type="component" value="Unassembled WGS sequence"/>
</dbReference>
<organism evidence="6 7">
    <name type="scientific">Leptolyngbya subtilissima DQ-A4</name>
    <dbReference type="NCBI Taxonomy" id="2933933"/>
    <lineage>
        <taxon>Bacteria</taxon>
        <taxon>Bacillati</taxon>
        <taxon>Cyanobacteriota</taxon>
        <taxon>Cyanophyceae</taxon>
        <taxon>Leptolyngbyales</taxon>
        <taxon>Leptolyngbyaceae</taxon>
        <taxon>Leptolyngbya group</taxon>
        <taxon>Leptolyngbya</taxon>
    </lineage>
</organism>
<dbReference type="EMBL" id="JAMPKX010000016">
    <property type="protein sequence ID" value="MEP0949849.1"/>
    <property type="molecule type" value="Genomic_DNA"/>
</dbReference>
<dbReference type="PROSITE" id="PS51318">
    <property type="entry name" value="TAT"/>
    <property type="match status" value="1"/>
</dbReference>
<comment type="similarity">
    <text evidence="2">Belongs to the bacterial solute-binding protein SsuA/TauA family.</text>
</comment>
<dbReference type="RefSeq" id="WP_190697540.1">
    <property type="nucleotide sequence ID" value="NZ_JAMPKX010000016.1"/>
</dbReference>
<feature type="domain" description="Solute-binding protein family 3/N-terminal" evidence="5">
    <location>
        <begin position="52"/>
        <end position="275"/>
    </location>
</feature>
<keyword evidence="7" id="KW-1185">Reference proteome</keyword>
<evidence type="ECO:0000256" key="1">
    <source>
        <dbReference type="ARBA" id="ARBA00004418"/>
    </source>
</evidence>
<evidence type="ECO:0000313" key="7">
    <source>
        <dbReference type="Proteomes" id="UP001482513"/>
    </source>
</evidence>
<dbReference type="PANTHER" id="PTHR30024">
    <property type="entry name" value="ALIPHATIC SULFONATES-BINDING PROTEIN-RELATED"/>
    <property type="match status" value="1"/>
</dbReference>
<dbReference type="Pfam" id="PF13379">
    <property type="entry name" value="NMT1_2"/>
    <property type="match status" value="1"/>
</dbReference>
<name>A0ABV0KB69_9CYAN</name>
<reference evidence="6 7" key="1">
    <citation type="submission" date="2022-04" db="EMBL/GenBank/DDBJ databases">
        <title>Positive selection, recombination, and allopatry shape intraspecific diversity of widespread and dominant cyanobacteria.</title>
        <authorList>
            <person name="Wei J."/>
            <person name="Shu W."/>
            <person name="Hu C."/>
        </authorList>
    </citation>
    <scope>NUCLEOTIDE SEQUENCE [LARGE SCALE GENOMIC DNA]</scope>
    <source>
        <strain evidence="6 7">DQ-A4</strain>
    </source>
</reference>
<proteinExistence type="inferred from homology"/>
<feature type="chain" id="PRO_5045216560" evidence="4">
    <location>
        <begin position="22"/>
        <end position="354"/>
    </location>
</feature>
<comment type="caution">
    <text evidence="6">The sequence shown here is derived from an EMBL/GenBank/DDBJ whole genome shotgun (WGS) entry which is preliminary data.</text>
</comment>
<sequence>MPLRRRHFLYGLAGVSLPLIAASCAPTTTTPTDSAADSANAEGSSGVAAPATIRIGYQVIPNAELLAKALGLTEKAFPNSKVQYSSFDSGRDVNTAFAANGIDFGLAGSVPVAVGISQGLPYEVYFIHDVIGDAEALAVRDGIASTKDLAGKKVAVPFGSTTHFSLLALLGQDGVDSASLTLLDLQPQDLVAAWQRGDIDAAYVWEPHLTRLVSDGGQILTTSADLADRGVLTADVGLVHKDFAQNHTDALRQYIAVLDEAVEFYRANPDEAAEALAKELGLTPEESLASSKGIIWLTSAEQADAKFLGTPDQPGDFADVLKDSAEFLVKQKAIDRAADITTFQQHLRNDTLKS</sequence>
<evidence type="ECO:0000313" key="6">
    <source>
        <dbReference type="EMBL" id="MEP0949849.1"/>
    </source>
</evidence>
<dbReference type="SUPFAM" id="SSF53850">
    <property type="entry name" value="Periplasmic binding protein-like II"/>
    <property type="match status" value="1"/>
</dbReference>
<accession>A0ABV0KB69</accession>
<dbReference type="PROSITE" id="PS51257">
    <property type="entry name" value="PROKAR_LIPOPROTEIN"/>
    <property type="match status" value="1"/>
</dbReference>
<feature type="signal peptide" evidence="4">
    <location>
        <begin position="1"/>
        <end position="21"/>
    </location>
</feature>
<gene>
    <name evidence="6" type="ORF">NC992_23445</name>
</gene>
<dbReference type="InterPro" id="IPR001638">
    <property type="entry name" value="Solute-binding_3/MltF_N"/>
</dbReference>
<evidence type="ECO:0000256" key="2">
    <source>
        <dbReference type="ARBA" id="ARBA00010742"/>
    </source>
</evidence>
<dbReference type="InterPro" id="IPR010068">
    <property type="entry name" value="Peri-bd_TauA"/>
</dbReference>
<evidence type="ECO:0000256" key="3">
    <source>
        <dbReference type="ARBA" id="ARBA00022729"/>
    </source>
</evidence>
<comment type="subcellular location">
    <subcellularLocation>
        <location evidence="1">Periplasm</location>
    </subcellularLocation>
</comment>